<name>A0ABV1H2M9_9FIRM</name>
<feature type="coiled-coil region" evidence="4">
    <location>
        <begin position="175"/>
        <end position="202"/>
    </location>
</feature>
<sequence length="496" mass="54388">MNSGINPKEKDYELARENTVAMNCHFLVCGIISIAYFVEFLKGDGTLLYVLATIILAMGPVVGEIICYKKQHDTKMIKHFVGIGYAILYTFVMFTTNNHFTFVYVIPMLIAITVYNDFKYSLPIEVGVVIVNVIQLALFFKRGIYTKADMASVEIQFFVIVLICGIQLYVSIVAEKLNQKKLAELKAEHEKTEELLTRIMDTSDKMTQQITESAQKTASLGESMQAMKESMEEVNSGSNDTAEAVQSQLNQTEEIQAMVEQVEKGTENIIDSMNQNKEAIAQGNANVGILVKQAEETVESGKKVTEELSQLDTYMSQMNSILDIINSITSQTSLLALNASIEAARAGEAGRGFAVVASEISQMAQQTKDSTVQISQLIENVSNAIQMVVEVSGSMISMIESQNETTEKTAESFTVIEKNSDNVYGHSNELAAYVTKLADANKKIVDSISTISAISEEVAAHASDTLSATESNNVIVEELAALSGQLETLAQELKEQ</sequence>
<dbReference type="PANTHER" id="PTHR32089:SF112">
    <property type="entry name" value="LYSOZYME-LIKE PROTEIN-RELATED"/>
    <property type="match status" value="1"/>
</dbReference>
<dbReference type="InterPro" id="IPR004090">
    <property type="entry name" value="Chemotax_Me-accpt_rcpt"/>
</dbReference>
<evidence type="ECO:0000259" key="6">
    <source>
        <dbReference type="PROSITE" id="PS50111"/>
    </source>
</evidence>
<evidence type="ECO:0000313" key="7">
    <source>
        <dbReference type="EMBL" id="MEQ2553940.1"/>
    </source>
</evidence>
<dbReference type="PANTHER" id="PTHR32089">
    <property type="entry name" value="METHYL-ACCEPTING CHEMOTAXIS PROTEIN MCPB"/>
    <property type="match status" value="1"/>
</dbReference>
<keyword evidence="5" id="KW-0812">Transmembrane</keyword>
<accession>A0ABV1H2M9</accession>
<keyword evidence="4" id="KW-0175">Coiled coil</keyword>
<dbReference type="Pfam" id="PF00015">
    <property type="entry name" value="MCPsignal"/>
    <property type="match status" value="1"/>
</dbReference>
<feature type="transmembrane region" description="Helical" evidence="5">
    <location>
        <begin position="152"/>
        <end position="172"/>
    </location>
</feature>
<dbReference type="PROSITE" id="PS50111">
    <property type="entry name" value="CHEMOTAXIS_TRANSDUC_2"/>
    <property type="match status" value="1"/>
</dbReference>
<comment type="similarity">
    <text evidence="2">Belongs to the methyl-accepting chemotaxis (MCP) protein family.</text>
</comment>
<gene>
    <name evidence="7" type="ORF">WMO37_02790</name>
</gene>
<dbReference type="SMART" id="SM00283">
    <property type="entry name" value="MA"/>
    <property type="match status" value="1"/>
</dbReference>
<feature type="transmembrane region" description="Helical" evidence="5">
    <location>
        <begin position="120"/>
        <end position="140"/>
    </location>
</feature>
<comment type="caution">
    <text evidence="7">The sequence shown here is derived from an EMBL/GenBank/DDBJ whole genome shotgun (WGS) entry which is preliminary data.</text>
</comment>
<feature type="transmembrane region" description="Helical" evidence="5">
    <location>
        <begin position="47"/>
        <end position="68"/>
    </location>
</feature>
<reference evidence="7" key="1">
    <citation type="submission" date="2024-03" db="EMBL/GenBank/DDBJ databases">
        <title>Human intestinal bacterial collection.</title>
        <authorList>
            <person name="Pauvert C."/>
            <person name="Hitch T.C.A."/>
            <person name="Clavel T."/>
        </authorList>
    </citation>
    <scope>NUCLEOTIDE SEQUENCE [LARGE SCALE GENOMIC DNA]</scope>
    <source>
        <strain evidence="7">CLA-AA-H89B</strain>
    </source>
</reference>
<evidence type="ECO:0000256" key="4">
    <source>
        <dbReference type="SAM" id="Coils"/>
    </source>
</evidence>
<evidence type="ECO:0000256" key="3">
    <source>
        <dbReference type="PROSITE-ProRule" id="PRU00284"/>
    </source>
</evidence>
<evidence type="ECO:0000313" key="8">
    <source>
        <dbReference type="Proteomes" id="UP001546774"/>
    </source>
</evidence>
<dbReference type="SUPFAM" id="SSF58104">
    <property type="entry name" value="Methyl-accepting chemotaxis protein (MCP) signaling domain"/>
    <property type="match status" value="1"/>
</dbReference>
<dbReference type="Proteomes" id="UP001546774">
    <property type="component" value="Unassembled WGS sequence"/>
</dbReference>
<dbReference type="InterPro" id="IPR004089">
    <property type="entry name" value="MCPsignal_dom"/>
</dbReference>
<dbReference type="PRINTS" id="PR00260">
    <property type="entry name" value="CHEMTRNSDUCR"/>
</dbReference>
<dbReference type="Gene3D" id="1.10.287.950">
    <property type="entry name" value="Methyl-accepting chemotaxis protein"/>
    <property type="match status" value="1"/>
</dbReference>
<organism evidence="7 8">
    <name type="scientific">Lachnospira intestinalis</name>
    <dbReference type="NCBI Taxonomy" id="3133158"/>
    <lineage>
        <taxon>Bacteria</taxon>
        <taxon>Bacillati</taxon>
        <taxon>Bacillota</taxon>
        <taxon>Clostridia</taxon>
        <taxon>Lachnospirales</taxon>
        <taxon>Lachnospiraceae</taxon>
        <taxon>Lachnospira</taxon>
    </lineage>
</organism>
<proteinExistence type="inferred from homology"/>
<keyword evidence="8" id="KW-1185">Reference proteome</keyword>
<feature type="transmembrane region" description="Helical" evidence="5">
    <location>
        <begin position="20"/>
        <end position="41"/>
    </location>
</feature>
<dbReference type="EMBL" id="JBBMFS010000002">
    <property type="protein sequence ID" value="MEQ2553940.1"/>
    <property type="molecule type" value="Genomic_DNA"/>
</dbReference>
<keyword evidence="5" id="KW-1133">Transmembrane helix</keyword>
<evidence type="ECO:0000256" key="1">
    <source>
        <dbReference type="ARBA" id="ARBA00023224"/>
    </source>
</evidence>
<feature type="transmembrane region" description="Helical" evidence="5">
    <location>
        <begin position="80"/>
        <end position="100"/>
    </location>
</feature>
<evidence type="ECO:0000256" key="2">
    <source>
        <dbReference type="ARBA" id="ARBA00029447"/>
    </source>
</evidence>
<keyword evidence="1 3" id="KW-0807">Transducer</keyword>
<protein>
    <submittedName>
        <fullName evidence="7">Methyl-accepting chemotaxis protein</fullName>
    </submittedName>
</protein>
<feature type="domain" description="Methyl-accepting transducer" evidence="6">
    <location>
        <begin position="216"/>
        <end position="452"/>
    </location>
</feature>
<evidence type="ECO:0000256" key="5">
    <source>
        <dbReference type="SAM" id="Phobius"/>
    </source>
</evidence>
<keyword evidence="5" id="KW-0472">Membrane</keyword>